<dbReference type="STRING" id="153721.MYP_1306"/>
<gene>
    <name evidence="2" type="ORF">MYP_1306</name>
</gene>
<feature type="region of interest" description="Disordered" evidence="1">
    <location>
        <begin position="66"/>
        <end position="124"/>
    </location>
</feature>
<feature type="compositionally biased region" description="Polar residues" evidence="1">
    <location>
        <begin position="1"/>
        <end position="16"/>
    </location>
</feature>
<feature type="compositionally biased region" description="Polar residues" evidence="1">
    <location>
        <begin position="103"/>
        <end position="124"/>
    </location>
</feature>
<dbReference type="AlphaFoldDB" id="A0A098LCT0"/>
<proteinExistence type="predicted"/>
<evidence type="ECO:0000256" key="1">
    <source>
        <dbReference type="SAM" id="MobiDB-lite"/>
    </source>
</evidence>
<evidence type="ECO:0000313" key="3">
    <source>
        <dbReference type="Proteomes" id="UP000030185"/>
    </source>
</evidence>
<comment type="caution">
    <text evidence="2">The sequence shown here is derived from an EMBL/GenBank/DDBJ whole genome shotgun (WGS) entry which is preliminary data.</text>
</comment>
<keyword evidence="3" id="KW-1185">Reference proteome</keyword>
<dbReference type="Proteomes" id="UP000030185">
    <property type="component" value="Unassembled WGS sequence"/>
</dbReference>
<sequence length="124" mass="13757">MNTKGVNKGNISASPSTKKEEAEESNVDSDGYAYSFSRTRINFQGASGMGMGGSYASTYFAGEDKKMAAEKKKHPSKPSPSVQKSYTDTTAYIEQSYPEPDTAYSSNKHSDTSSYKQEWQQYNW</sequence>
<accession>A0A098LCT0</accession>
<feature type="region of interest" description="Disordered" evidence="1">
    <location>
        <begin position="1"/>
        <end position="31"/>
    </location>
</feature>
<protein>
    <submittedName>
        <fullName evidence="2">Uncharacterized protein</fullName>
    </submittedName>
</protein>
<organism evidence="2 3">
    <name type="scientific">Sporocytophaga myxococcoides</name>
    <dbReference type="NCBI Taxonomy" id="153721"/>
    <lineage>
        <taxon>Bacteria</taxon>
        <taxon>Pseudomonadati</taxon>
        <taxon>Bacteroidota</taxon>
        <taxon>Cytophagia</taxon>
        <taxon>Cytophagales</taxon>
        <taxon>Cytophagaceae</taxon>
        <taxon>Sporocytophaga</taxon>
    </lineage>
</organism>
<name>A0A098LCT0_9BACT</name>
<dbReference type="EMBL" id="BBLT01000002">
    <property type="protein sequence ID" value="GAL84078.1"/>
    <property type="molecule type" value="Genomic_DNA"/>
</dbReference>
<reference evidence="2 3" key="1">
    <citation type="submission" date="2014-09" db="EMBL/GenBank/DDBJ databases">
        <title>Sporocytophaga myxococcoides PG-01 genome sequencing.</title>
        <authorList>
            <person name="Liu L."/>
            <person name="Gao P.J."/>
            <person name="Chen G.J."/>
            <person name="Wang L.S."/>
        </authorList>
    </citation>
    <scope>NUCLEOTIDE SEQUENCE [LARGE SCALE GENOMIC DNA]</scope>
    <source>
        <strain evidence="2 3">PG-01</strain>
    </source>
</reference>
<evidence type="ECO:0000313" key="2">
    <source>
        <dbReference type="EMBL" id="GAL84078.1"/>
    </source>
</evidence>